<comment type="caution">
    <text evidence="1">The sequence shown here is derived from an EMBL/GenBank/DDBJ whole genome shotgun (WGS) entry which is preliminary data.</text>
</comment>
<dbReference type="GO" id="GO:0034553">
    <property type="term" value="P:mitochondrial respiratory chain complex II assembly"/>
    <property type="evidence" value="ECO:0007669"/>
    <property type="project" value="TreeGrafter"/>
</dbReference>
<evidence type="ECO:0000313" key="2">
    <source>
        <dbReference type="Proteomes" id="UP000092321"/>
    </source>
</evidence>
<protein>
    <submittedName>
        <fullName evidence="1">Uncharacterized protein</fullName>
    </submittedName>
</protein>
<dbReference type="PANTHER" id="PTHR13675:SF1">
    <property type="entry name" value="SUCCINATE DEHYDROGENASE ASSEMBLY FACTOR 1, MITOCHONDRIAL"/>
    <property type="match status" value="1"/>
</dbReference>
<dbReference type="GO" id="GO:0005739">
    <property type="term" value="C:mitochondrion"/>
    <property type="evidence" value="ECO:0007669"/>
    <property type="project" value="TreeGrafter"/>
</dbReference>
<evidence type="ECO:0000313" key="1">
    <source>
        <dbReference type="EMBL" id="OBA27793.1"/>
    </source>
</evidence>
<dbReference type="EMBL" id="LXPE01000006">
    <property type="protein sequence ID" value="OBA27793.1"/>
    <property type="molecule type" value="Genomic_DNA"/>
</dbReference>
<keyword evidence="2" id="KW-1185">Reference proteome</keyword>
<dbReference type="Proteomes" id="UP000092321">
    <property type="component" value="Unassembled WGS sequence"/>
</dbReference>
<sequence length="81" mass="9978">MRKLNGLQKQTLALYKEYIKMTYTKPVQNQFKFKKYSKKLFYDKLHTIDRKDFSTIEYLLRFGARKLESLQNKQNILFYKI</sequence>
<dbReference type="PANTHER" id="PTHR13675">
    <property type="entry name" value="LYR MOTIF-CONTAINING PROTEIN 2"/>
    <property type="match status" value="1"/>
</dbReference>
<name>A0A1B7TGC6_9ASCO</name>
<organism evidence="1 2">
    <name type="scientific">Hanseniaspora valbyensis NRRL Y-1626</name>
    <dbReference type="NCBI Taxonomy" id="766949"/>
    <lineage>
        <taxon>Eukaryota</taxon>
        <taxon>Fungi</taxon>
        <taxon>Dikarya</taxon>
        <taxon>Ascomycota</taxon>
        <taxon>Saccharomycotina</taxon>
        <taxon>Saccharomycetes</taxon>
        <taxon>Saccharomycodales</taxon>
        <taxon>Saccharomycodaceae</taxon>
        <taxon>Hanseniaspora</taxon>
    </lineage>
</organism>
<proteinExistence type="predicted"/>
<accession>A0A1B7TGC6</accession>
<gene>
    <name evidence="1" type="ORF">HANVADRAFT_1288</name>
</gene>
<dbReference type="OrthoDB" id="273010at2759"/>
<dbReference type="AlphaFoldDB" id="A0A1B7TGC6"/>
<reference evidence="2" key="1">
    <citation type="journal article" date="2016" name="Proc. Natl. Acad. Sci. U.S.A.">
        <title>Comparative genomics of biotechnologically important yeasts.</title>
        <authorList>
            <person name="Riley R."/>
            <person name="Haridas S."/>
            <person name="Wolfe K.H."/>
            <person name="Lopes M.R."/>
            <person name="Hittinger C.T."/>
            <person name="Goeker M."/>
            <person name="Salamov A.A."/>
            <person name="Wisecaver J.H."/>
            <person name="Long T.M."/>
            <person name="Calvey C.H."/>
            <person name="Aerts A.L."/>
            <person name="Barry K.W."/>
            <person name="Choi C."/>
            <person name="Clum A."/>
            <person name="Coughlan A.Y."/>
            <person name="Deshpande S."/>
            <person name="Douglass A.P."/>
            <person name="Hanson S.J."/>
            <person name="Klenk H.-P."/>
            <person name="LaButti K.M."/>
            <person name="Lapidus A."/>
            <person name="Lindquist E.A."/>
            <person name="Lipzen A.M."/>
            <person name="Meier-Kolthoff J.P."/>
            <person name="Ohm R.A."/>
            <person name="Otillar R.P."/>
            <person name="Pangilinan J.L."/>
            <person name="Peng Y."/>
            <person name="Rokas A."/>
            <person name="Rosa C.A."/>
            <person name="Scheuner C."/>
            <person name="Sibirny A.A."/>
            <person name="Slot J.C."/>
            <person name="Stielow J.B."/>
            <person name="Sun H."/>
            <person name="Kurtzman C.P."/>
            <person name="Blackwell M."/>
            <person name="Grigoriev I.V."/>
            <person name="Jeffries T.W."/>
        </authorList>
    </citation>
    <scope>NUCLEOTIDE SEQUENCE [LARGE SCALE GENOMIC DNA]</scope>
    <source>
        <strain evidence="2">NRRL Y-1626</strain>
    </source>
</reference>